<evidence type="ECO:0000256" key="3">
    <source>
        <dbReference type="ARBA" id="ARBA00022692"/>
    </source>
</evidence>
<feature type="transmembrane region" description="Helical" evidence="8">
    <location>
        <begin position="149"/>
        <end position="168"/>
    </location>
</feature>
<keyword evidence="7 8" id="KW-0472">Membrane</keyword>
<dbReference type="PANTHER" id="PTHR30250">
    <property type="entry name" value="PST FAMILY PREDICTED COLANIC ACID TRANSPORTER"/>
    <property type="match status" value="1"/>
</dbReference>
<dbReference type="AlphaFoldDB" id="A0A382KR84"/>
<dbReference type="PANTHER" id="PTHR30250:SF11">
    <property type="entry name" value="O-ANTIGEN TRANSPORTER-RELATED"/>
    <property type="match status" value="1"/>
</dbReference>
<evidence type="ECO:0000256" key="5">
    <source>
        <dbReference type="ARBA" id="ARBA00022984"/>
    </source>
</evidence>
<feature type="transmembrane region" description="Helical" evidence="8">
    <location>
        <begin position="91"/>
        <end position="117"/>
    </location>
</feature>
<dbReference type="GO" id="GO:0005886">
    <property type="term" value="C:plasma membrane"/>
    <property type="evidence" value="ECO:0007669"/>
    <property type="project" value="UniProtKB-SubCell"/>
</dbReference>
<dbReference type="EMBL" id="UINC01081497">
    <property type="protein sequence ID" value="SVC25407.1"/>
    <property type="molecule type" value="Genomic_DNA"/>
</dbReference>
<keyword evidence="2" id="KW-1003">Cell membrane</keyword>
<feature type="transmembrane region" description="Helical" evidence="8">
    <location>
        <begin position="61"/>
        <end position="85"/>
    </location>
</feature>
<organism evidence="9">
    <name type="scientific">marine metagenome</name>
    <dbReference type="NCBI Taxonomy" id="408172"/>
    <lineage>
        <taxon>unclassified sequences</taxon>
        <taxon>metagenomes</taxon>
        <taxon>ecological metagenomes</taxon>
    </lineage>
</organism>
<feature type="transmembrane region" description="Helical" evidence="8">
    <location>
        <begin position="124"/>
        <end position="143"/>
    </location>
</feature>
<keyword evidence="4" id="KW-0133">Cell shape</keyword>
<proteinExistence type="predicted"/>
<feature type="transmembrane region" description="Helical" evidence="8">
    <location>
        <begin position="180"/>
        <end position="198"/>
    </location>
</feature>
<name>A0A382KR84_9ZZZZ</name>
<evidence type="ECO:0000256" key="7">
    <source>
        <dbReference type="ARBA" id="ARBA00023136"/>
    </source>
</evidence>
<gene>
    <name evidence="9" type="ORF">METZ01_LOCUS278261</name>
</gene>
<reference evidence="9" key="1">
    <citation type="submission" date="2018-05" db="EMBL/GenBank/DDBJ databases">
        <authorList>
            <person name="Lanie J.A."/>
            <person name="Ng W.-L."/>
            <person name="Kazmierczak K.M."/>
            <person name="Andrzejewski T.M."/>
            <person name="Davidsen T.M."/>
            <person name="Wayne K.J."/>
            <person name="Tettelin H."/>
            <person name="Glass J.I."/>
            <person name="Rusch D."/>
            <person name="Podicherti R."/>
            <person name="Tsui H.-C.T."/>
            <person name="Winkler M.E."/>
        </authorList>
    </citation>
    <scope>NUCLEOTIDE SEQUENCE</scope>
</reference>
<comment type="subcellular location">
    <subcellularLocation>
        <location evidence="1">Cell membrane</location>
        <topology evidence="1">Multi-pass membrane protein</topology>
    </subcellularLocation>
</comment>
<evidence type="ECO:0000256" key="1">
    <source>
        <dbReference type="ARBA" id="ARBA00004651"/>
    </source>
</evidence>
<keyword evidence="5" id="KW-0573">Peptidoglycan synthesis</keyword>
<feature type="transmembrane region" description="Helical" evidence="8">
    <location>
        <begin position="14"/>
        <end position="40"/>
    </location>
</feature>
<evidence type="ECO:0000256" key="6">
    <source>
        <dbReference type="ARBA" id="ARBA00022989"/>
    </source>
</evidence>
<evidence type="ECO:0000256" key="8">
    <source>
        <dbReference type="SAM" id="Phobius"/>
    </source>
</evidence>
<dbReference type="GO" id="GO:0009252">
    <property type="term" value="P:peptidoglycan biosynthetic process"/>
    <property type="evidence" value="ECO:0007669"/>
    <property type="project" value="UniProtKB-KW"/>
</dbReference>
<keyword evidence="3 8" id="KW-0812">Transmembrane</keyword>
<evidence type="ECO:0000256" key="4">
    <source>
        <dbReference type="ARBA" id="ARBA00022960"/>
    </source>
</evidence>
<evidence type="ECO:0000313" key="9">
    <source>
        <dbReference type="EMBL" id="SVC25407.1"/>
    </source>
</evidence>
<dbReference type="Pfam" id="PF03023">
    <property type="entry name" value="MurJ"/>
    <property type="match status" value="1"/>
</dbReference>
<feature type="non-terminal residue" evidence="9">
    <location>
        <position position="1"/>
    </location>
</feature>
<accession>A0A382KR84</accession>
<feature type="transmembrane region" description="Helical" evidence="8">
    <location>
        <begin position="204"/>
        <end position="226"/>
    </location>
</feature>
<keyword evidence="6 8" id="KW-1133">Transmembrane helix</keyword>
<protein>
    <submittedName>
        <fullName evidence="9">Uncharacterized protein</fullName>
    </submittedName>
</protein>
<sequence>VLIFFFLGKEETGLYVAAFKLIESLALILASIRGALFPAISREFLANPNELHQIRLNGVRILLLITIPISVITVMLAPQLIQIIFGSTFEISAPVLQILAAPFLFLVLNEFIIYLLLAVNETKSVIKIAITGVIFCIIANCLIIPRMGIMGAAVVAGLTELLVLVLLSQSIKKKYGHTPVFSLIWQPALAAVAMGFVLKQVSWPLIPLILAGVGVYFLVLLLLRAFNEQDLLVMRNIFHREG</sequence>
<evidence type="ECO:0000256" key="2">
    <source>
        <dbReference type="ARBA" id="ARBA00022475"/>
    </source>
</evidence>
<dbReference type="GO" id="GO:0008360">
    <property type="term" value="P:regulation of cell shape"/>
    <property type="evidence" value="ECO:0007669"/>
    <property type="project" value="UniProtKB-KW"/>
</dbReference>
<dbReference type="InterPro" id="IPR050833">
    <property type="entry name" value="Poly_Biosynth_Transport"/>
</dbReference>
<dbReference type="InterPro" id="IPR004268">
    <property type="entry name" value="MurJ"/>
</dbReference>